<dbReference type="EMBL" id="CP041016">
    <property type="protein sequence ID" value="QDC37099.1"/>
    <property type="molecule type" value="Genomic_DNA"/>
</dbReference>
<accession>A0A5B8CCW9</accession>
<evidence type="ECO:0000313" key="3">
    <source>
        <dbReference type="Proteomes" id="UP000311469"/>
    </source>
</evidence>
<feature type="region of interest" description="Disordered" evidence="1">
    <location>
        <begin position="46"/>
        <end position="85"/>
    </location>
</feature>
<evidence type="ECO:0000313" key="2">
    <source>
        <dbReference type="EMBL" id="QDC37099.1"/>
    </source>
</evidence>
<dbReference type="KEGG" id="sufl:FIL70_07555"/>
<name>A0A5B8CCW9_SPHSA</name>
<evidence type="ECO:0008006" key="4">
    <source>
        <dbReference type="Google" id="ProtNLM"/>
    </source>
</evidence>
<evidence type="ECO:0000256" key="1">
    <source>
        <dbReference type="SAM" id="MobiDB-lite"/>
    </source>
</evidence>
<dbReference type="RefSeq" id="WP_140041940.1">
    <property type="nucleotide sequence ID" value="NZ_CP041016.1"/>
</dbReference>
<dbReference type="Proteomes" id="UP000311469">
    <property type="component" value="Chromosome cSF1"/>
</dbReference>
<proteinExistence type="predicted"/>
<organism evidence="2 3">
    <name type="scientific">Sphingobium fuliginis ATCC 27551</name>
    <dbReference type="NCBI Taxonomy" id="1208342"/>
    <lineage>
        <taxon>Bacteria</taxon>
        <taxon>Pseudomonadati</taxon>
        <taxon>Pseudomonadota</taxon>
        <taxon>Alphaproteobacteria</taxon>
        <taxon>Sphingomonadales</taxon>
        <taxon>Sphingomonadaceae</taxon>
        <taxon>Sphingobium</taxon>
    </lineage>
</organism>
<dbReference type="AlphaFoldDB" id="A0A5B8CCW9"/>
<reference evidence="2 3" key="1">
    <citation type="submission" date="2019-06" db="EMBL/GenBank/DDBJ databases">
        <title>Genome organization and adaptive potential of archetypical organophosphate degarding Sphingobium fuliginis ATCC 27551.</title>
        <authorList>
            <person name="Sarwar A."/>
            <person name="Parthasarathy S."/>
            <person name="Singh C."/>
            <person name="Siddavattam D."/>
        </authorList>
    </citation>
    <scope>NUCLEOTIDE SEQUENCE [LARGE SCALE GENOMIC DNA]</scope>
    <source>
        <strain evidence="2 3">ATCC 27551</strain>
    </source>
</reference>
<gene>
    <name evidence="2" type="ORF">FIL70_07555</name>
</gene>
<dbReference type="InterPro" id="IPR010064">
    <property type="entry name" value="HK97-gp10_tail"/>
</dbReference>
<dbReference type="NCBIfam" id="TIGR01725">
    <property type="entry name" value="phge_HK97_gp10"/>
    <property type="match status" value="1"/>
</dbReference>
<protein>
    <recommendedName>
        <fullName evidence="4">HK97 gp10 family phage protein</fullName>
    </recommendedName>
</protein>
<sequence length="136" mass="14743">MSIKFADRHLKRLRKMTTGMRKEASKLVYTLADMHATEAALSITAGAVSGNNHKPSSPGQPPNADTHGLDRSIHAEQTGPLVAQSVADAPYAADLEWGTQNMEERPFMRPAAKKIRKQADKLAKAAVDRIVKGGKL</sequence>